<keyword evidence="2" id="KW-0238">DNA-binding</keyword>
<dbReference type="Pfam" id="PF00072">
    <property type="entry name" value="Response_reg"/>
    <property type="match status" value="1"/>
</dbReference>
<dbReference type="PANTHER" id="PTHR43214:SF43">
    <property type="entry name" value="TWO-COMPONENT RESPONSE REGULATOR"/>
    <property type="match status" value="1"/>
</dbReference>
<accession>A0ABN2Q618</accession>
<comment type="caution">
    <text evidence="5">The sequence shown here is derived from an EMBL/GenBank/DDBJ whole genome shotgun (WGS) entry which is preliminary data.</text>
</comment>
<evidence type="ECO:0000259" key="4">
    <source>
        <dbReference type="PROSITE" id="PS50110"/>
    </source>
</evidence>
<dbReference type="SUPFAM" id="SSF52172">
    <property type="entry name" value="CheY-like"/>
    <property type="match status" value="1"/>
</dbReference>
<dbReference type="SUPFAM" id="SSF46894">
    <property type="entry name" value="C-terminal effector domain of the bipartite response regulators"/>
    <property type="match status" value="1"/>
</dbReference>
<dbReference type="InterPro" id="IPR001789">
    <property type="entry name" value="Sig_transdc_resp-reg_receiver"/>
</dbReference>
<dbReference type="InterPro" id="IPR039420">
    <property type="entry name" value="WalR-like"/>
</dbReference>
<feature type="modified residue" description="4-aspartylphosphate" evidence="3">
    <location>
        <position position="99"/>
    </location>
</feature>
<evidence type="ECO:0000313" key="6">
    <source>
        <dbReference type="Proteomes" id="UP001501116"/>
    </source>
</evidence>
<keyword evidence="6" id="KW-1185">Reference proteome</keyword>
<evidence type="ECO:0000313" key="5">
    <source>
        <dbReference type="EMBL" id="GAA1944936.1"/>
    </source>
</evidence>
<dbReference type="Proteomes" id="UP001501116">
    <property type="component" value="Unassembled WGS sequence"/>
</dbReference>
<dbReference type="SMART" id="SM00421">
    <property type="entry name" value="HTH_LUXR"/>
    <property type="match status" value="1"/>
</dbReference>
<gene>
    <name evidence="5" type="ORF">GCM10009754_10860</name>
</gene>
<organism evidence="5 6">
    <name type="scientific">Amycolatopsis minnesotensis</name>
    <dbReference type="NCBI Taxonomy" id="337894"/>
    <lineage>
        <taxon>Bacteria</taxon>
        <taxon>Bacillati</taxon>
        <taxon>Actinomycetota</taxon>
        <taxon>Actinomycetes</taxon>
        <taxon>Pseudonocardiales</taxon>
        <taxon>Pseudonocardiaceae</taxon>
        <taxon>Amycolatopsis</taxon>
    </lineage>
</organism>
<dbReference type="PROSITE" id="PS50110">
    <property type="entry name" value="RESPONSE_REGULATORY"/>
    <property type="match status" value="1"/>
</dbReference>
<evidence type="ECO:0000256" key="2">
    <source>
        <dbReference type="ARBA" id="ARBA00023125"/>
    </source>
</evidence>
<dbReference type="InterPro" id="IPR000792">
    <property type="entry name" value="Tscrpt_reg_LuxR_C"/>
</dbReference>
<dbReference type="CDD" id="cd17535">
    <property type="entry name" value="REC_NarL-like"/>
    <property type="match status" value="1"/>
</dbReference>
<dbReference type="InterPro" id="IPR016032">
    <property type="entry name" value="Sig_transdc_resp-reg_C-effctor"/>
</dbReference>
<protein>
    <submittedName>
        <fullName evidence="5">Response regulator transcription factor</fullName>
    </submittedName>
</protein>
<dbReference type="PANTHER" id="PTHR43214">
    <property type="entry name" value="TWO-COMPONENT RESPONSE REGULATOR"/>
    <property type="match status" value="1"/>
</dbReference>
<dbReference type="Pfam" id="PF00196">
    <property type="entry name" value="GerE"/>
    <property type="match status" value="1"/>
</dbReference>
<evidence type="ECO:0000256" key="3">
    <source>
        <dbReference type="PROSITE-ProRule" id="PRU00169"/>
    </source>
</evidence>
<proteinExistence type="predicted"/>
<keyword evidence="1 3" id="KW-0597">Phosphoprotein</keyword>
<dbReference type="SMART" id="SM00448">
    <property type="entry name" value="REC"/>
    <property type="match status" value="1"/>
</dbReference>
<evidence type="ECO:0000256" key="1">
    <source>
        <dbReference type="ARBA" id="ARBA00022553"/>
    </source>
</evidence>
<dbReference type="InterPro" id="IPR011006">
    <property type="entry name" value="CheY-like_superfamily"/>
</dbReference>
<dbReference type="EMBL" id="BAAANN010000003">
    <property type="protein sequence ID" value="GAA1944936.1"/>
    <property type="molecule type" value="Genomic_DNA"/>
</dbReference>
<feature type="domain" description="Response regulatory" evidence="4">
    <location>
        <begin position="48"/>
        <end position="164"/>
    </location>
</feature>
<dbReference type="Gene3D" id="3.40.50.2300">
    <property type="match status" value="1"/>
</dbReference>
<dbReference type="InterPro" id="IPR058245">
    <property type="entry name" value="NreC/VraR/RcsB-like_REC"/>
</dbReference>
<reference evidence="5 6" key="1">
    <citation type="journal article" date="2019" name="Int. J. Syst. Evol. Microbiol.">
        <title>The Global Catalogue of Microorganisms (GCM) 10K type strain sequencing project: providing services to taxonomists for standard genome sequencing and annotation.</title>
        <authorList>
            <consortium name="The Broad Institute Genomics Platform"/>
            <consortium name="The Broad Institute Genome Sequencing Center for Infectious Disease"/>
            <person name="Wu L."/>
            <person name="Ma J."/>
        </authorList>
    </citation>
    <scope>NUCLEOTIDE SEQUENCE [LARGE SCALE GENOMIC DNA]</scope>
    <source>
        <strain evidence="5 6">JCM 14545</strain>
    </source>
</reference>
<sequence>MGLTGGSIGNAMATFCPDRGGRWPHATLVYRRGEANNGFRRQEGLMVRLLLVEDHDMVADALELAFDEVEDVEVVARARSVAETVVAVERHRPSVVLLDRRLSDGDAVSAIGEILEASPGSRVLVYTGDANRALADRVVVAGGSGLVLKAGPFGDLVGAIRRVADGYGVFADSPSLAPARSPVPAAKPRDGDFGLTEGEREVLRMLGTGSEIDDIGRRLRLEPELVRHVVRGMMAKLGVTSESGVVPAARRHGLLERTERRDG</sequence>
<name>A0ABN2Q618_9PSEU</name>